<keyword evidence="7" id="KW-1185">Reference proteome</keyword>
<keyword evidence="3" id="KW-0285">Flavoprotein</keyword>
<feature type="binding site" evidence="3">
    <location>
        <position position="312"/>
    </location>
    <ligand>
        <name>CTP</name>
        <dbReference type="ChEBI" id="CHEBI:37563"/>
    </ligand>
</feature>
<dbReference type="PATRIC" id="fig|1705562.3.peg.1041"/>
<dbReference type="EC" id="6.3.2.5" evidence="3"/>
<feature type="domain" description="DNA/pantothenate metabolism flavoprotein C-terminal" evidence="5">
    <location>
        <begin position="179"/>
        <end position="380"/>
    </location>
</feature>
<dbReference type="GO" id="GO:0015937">
    <property type="term" value="P:coenzyme A biosynthetic process"/>
    <property type="evidence" value="ECO:0007669"/>
    <property type="project" value="UniProtKB-UniRule"/>
</dbReference>
<name>A0A0M9ALG2_9EURY</name>
<dbReference type="NCBIfam" id="TIGR00521">
    <property type="entry name" value="coaBC_dfp"/>
    <property type="match status" value="1"/>
</dbReference>
<comment type="catalytic activity">
    <reaction evidence="3">
        <text>N-[(R)-4-phosphopantothenoyl]-L-cysteine + H(+) = (R)-4'-phosphopantetheine + CO2</text>
        <dbReference type="Rhea" id="RHEA:16793"/>
        <dbReference type="ChEBI" id="CHEBI:15378"/>
        <dbReference type="ChEBI" id="CHEBI:16526"/>
        <dbReference type="ChEBI" id="CHEBI:59458"/>
        <dbReference type="ChEBI" id="CHEBI:61723"/>
        <dbReference type="EC" id="4.1.1.36"/>
    </reaction>
</comment>
<dbReference type="PANTHER" id="PTHR14359">
    <property type="entry name" value="HOMO-OLIGOMERIC FLAVIN CONTAINING CYS DECARBOXYLASE FAMILY"/>
    <property type="match status" value="1"/>
</dbReference>
<dbReference type="AlphaFoldDB" id="A0A0M9ALG2"/>
<dbReference type="GO" id="GO:0046872">
    <property type="term" value="F:metal ion binding"/>
    <property type="evidence" value="ECO:0007669"/>
    <property type="project" value="UniProtKB-KW"/>
</dbReference>
<dbReference type="PANTHER" id="PTHR14359:SF6">
    <property type="entry name" value="PHOSPHOPANTOTHENOYLCYSTEINE DECARBOXYLASE"/>
    <property type="match status" value="1"/>
</dbReference>
<dbReference type="GO" id="GO:0010181">
    <property type="term" value="F:FMN binding"/>
    <property type="evidence" value="ECO:0007669"/>
    <property type="project" value="UniProtKB-UniRule"/>
</dbReference>
<dbReference type="GO" id="GO:0004632">
    <property type="term" value="F:phosphopantothenate--cysteine ligase activity"/>
    <property type="evidence" value="ECO:0007669"/>
    <property type="project" value="UniProtKB-UniRule"/>
</dbReference>
<comment type="cofactor">
    <cofactor evidence="3">
        <name>FMN</name>
        <dbReference type="ChEBI" id="CHEBI:58210"/>
    </cofactor>
    <text evidence="3">Binds 1 FMN per subunit.</text>
</comment>
<dbReference type="Gene3D" id="3.40.50.1950">
    <property type="entry name" value="Flavin prenyltransferase-like"/>
    <property type="match status" value="1"/>
</dbReference>
<dbReference type="InterPro" id="IPR005252">
    <property type="entry name" value="CoaBC"/>
</dbReference>
<dbReference type="OrthoDB" id="10536at2157"/>
<protein>
    <recommendedName>
        <fullName evidence="3">Coenzyme A biosynthesis bifunctional protein CoaBC</fullName>
    </recommendedName>
    <alternativeName>
        <fullName evidence="3">DNA/pantothenate metabolism flavoprotein</fullName>
    </alternativeName>
    <alternativeName>
        <fullName evidence="3">Phosphopantothenoylcysteine synthetase/decarboxylase</fullName>
        <shortName evidence="3">PPCS-PPCDC</shortName>
    </alternativeName>
    <domain>
        <recommendedName>
            <fullName evidence="3">Phosphopantothenoylcysteine decarboxylase</fullName>
            <shortName evidence="3">PPC decarboxylase</shortName>
            <shortName evidence="3">PPC-DC</shortName>
            <ecNumber evidence="3">4.1.1.36</ecNumber>
        </recommendedName>
        <alternativeName>
            <fullName evidence="3">CoaC</fullName>
        </alternativeName>
    </domain>
    <domain>
        <recommendedName>
            <fullName evidence="3">Phosphopantothenate--cysteine ligase</fullName>
            <ecNumber evidence="3">6.3.2.5</ecNumber>
        </recommendedName>
        <alternativeName>
            <fullName evidence="3">CoaB</fullName>
        </alternativeName>
        <alternativeName>
            <fullName evidence="3">Phosphopantothenoylcysteine synthetase</fullName>
            <shortName evidence="3">PPC synthetase</shortName>
            <shortName evidence="3">PPC-S</shortName>
        </alternativeName>
    </domain>
</protein>
<accession>A0A0M9ALG2</accession>
<keyword evidence="2 3" id="KW-0456">Lyase</keyword>
<dbReference type="STRING" id="1705562.AMS69_00530"/>
<evidence type="ECO:0000256" key="2">
    <source>
        <dbReference type="ARBA" id="ARBA00023239"/>
    </source>
</evidence>
<dbReference type="GO" id="GO:0015941">
    <property type="term" value="P:pantothenate catabolic process"/>
    <property type="evidence" value="ECO:0007669"/>
    <property type="project" value="InterPro"/>
</dbReference>
<dbReference type="GO" id="GO:0071513">
    <property type="term" value="C:phosphopantothenoylcysteine decarboxylase complex"/>
    <property type="evidence" value="ECO:0007669"/>
    <property type="project" value="TreeGrafter"/>
</dbReference>
<evidence type="ECO:0000313" key="6">
    <source>
        <dbReference type="EMBL" id="KOX94382.1"/>
    </source>
</evidence>
<dbReference type="EMBL" id="LIUF01000001">
    <property type="protein sequence ID" value="KOX94382.1"/>
    <property type="molecule type" value="Genomic_DNA"/>
</dbReference>
<evidence type="ECO:0000256" key="1">
    <source>
        <dbReference type="ARBA" id="ARBA00022793"/>
    </source>
</evidence>
<evidence type="ECO:0000313" key="7">
    <source>
        <dbReference type="Proteomes" id="UP000037729"/>
    </source>
</evidence>
<dbReference type="RefSeq" id="WP_053966158.1">
    <property type="nucleotide sequence ID" value="NZ_LIUF01000001.1"/>
</dbReference>
<organism evidence="6 7">
    <name type="scientific">Haloarcula rubripromontorii</name>
    <dbReference type="NCBI Taxonomy" id="1705562"/>
    <lineage>
        <taxon>Archaea</taxon>
        <taxon>Methanobacteriati</taxon>
        <taxon>Methanobacteriota</taxon>
        <taxon>Stenosarchaea group</taxon>
        <taxon>Halobacteria</taxon>
        <taxon>Halobacteriales</taxon>
        <taxon>Haloarculaceae</taxon>
        <taxon>Haloarcula</taxon>
    </lineage>
</organism>
<keyword evidence="3" id="KW-0479">Metal-binding</keyword>
<dbReference type="UniPathway" id="UPA00241"/>
<feature type="binding site" evidence="3">
    <location>
        <position position="269"/>
    </location>
    <ligand>
        <name>CTP</name>
        <dbReference type="ChEBI" id="CHEBI:37563"/>
    </ligand>
</feature>
<keyword evidence="3" id="KW-0436">Ligase</keyword>
<keyword evidence="3" id="KW-0460">Magnesium</keyword>
<dbReference type="Pfam" id="PF04127">
    <property type="entry name" value="DFP"/>
    <property type="match status" value="1"/>
</dbReference>
<dbReference type="InterPro" id="IPR036551">
    <property type="entry name" value="Flavin_trans-like"/>
</dbReference>
<dbReference type="GO" id="GO:0004633">
    <property type="term" value="F:phosphopantothenoylcysteine decarboxylase activity"/>
    <property type="evidence" value="ECO:0007669"/>
    <property type="project" value="UniProtKB-UniRule"/>
</dbReference>
<evidence type="ECO:0000259" key="5">
    <source>
        <dbReference type="Pfam" id="PF04127"/>
    </source>
</evidence>
<comment type="cofactor">
    <cofactor evidence="3">
        <name>Mg(2+)</name>
        <dbReference type="ChEBI" id="CHEBI:18420"/>
    </cofactor>
</comment>
<sequence length="388" mass="40494">MLTGVNVVLGVSGSIAAVKTVELAHELRRQGASVRAVMTDSATGIIHPWALSFATDNQVITEITGDVEHVDLCGRSGWGDVLLLAPATANTVGKVAAAIDDTPVTTCVTTALGADVPVVVAPAMHEPMYDHPGVLDAIDRVESWGVEFVDPRIEEGKAKIATEEAIVTATARAAGDRPLAGEHVVVTAGATTESVDPVRTLSNRSSGRTGRAVARACYVRGADVTLVHDGGDVPYATVERVESAAEMTAATRRVADSADALVSAAAISDYTVEQAPEKIKSGQAELTLTLEPTPKLIDTVRADSPDLPIVGFKVETEGDDETLIERAREIRERAGLAFVVANDASVMGGDETRAILVDGDSATEYVGDKQGLGARVADELGDHLSSRD</sequence>
<feature type="domain" description="Flavoprotein" evidence="4">
    <location>
        <begin position="6"/>
        <end position="168"/>
    </location>
</feature>
<dbReference type="SUPFAM" id="SSF52507">
    <property type="entry name" value="Homo-oligomeric flavin-containing Cys decarboxylases, HFCD"/>
    <property type="match status" value="1"/>
</dbReference>
<comment type="function">
    <text evidence="3">Catalyzes two sequential steps in the biosynthesis of coenzyme A. In the first step cysteine is conjugated to 4'-phosphopantothenate to form 4-phosphopantothenoylcysteine. In the second step the latter compound is decarboxylated to form 4'-phosphopantotheine.</text>
</comment>
<dbReference type="Gene3D" id="3.40.50.10300">
    <property type="entry name" value="CoaB-like"/>
    <property type="match status" value="1"/>
</dbReference>
<comment type="caution">
    <text evidence="6">The sequence shown here is derived from an EMBL/GenBank/DDBJ whole genome shotgun (WGS) entry which is preliminary data.</text>
</comment>
<evidence type="ECO:0000256" key="3">
    <source>
        <dbReference type="HAMAP-Rule" id="MF_02225"/>
    </source>
</evidence>
<feature type="binding site" evidence="3">
    <location>
        <position position="278"/>
    </location>
    <ligand>
        <name>CTP</name>
        <dbReference type="ChEBI" id="CHEBI:37563"/>
    </ligand>
</feature>
<dbReference type="InterPro" id="IPR007085">
    <property type="entry name" value="DNA/pantothenate-metab_flavo_C"/>
</dbReference>
<dbReference type="InterPro" id="IPR003382">
    <property type="entry name" value="Flavoprotein"/>
</dbReference>
<dbReference type="InterPro" id="IPR035929">
    <property type="entry name" value="CoaB-like_sf"/>
</dbReference>
<proteinExistence type="inferred from homology"/>
<feature type="region of interest" description="Phosphopantothenate--cysteine ligase" evidence="3">
    <location>
        <begin position="184"/>
        <end position="388"/>
    </location>
</feature>
<reference evidence="6 7" key="1">
    <citation type="submission" date="2015-08" db="EMBL/GenBank/DDBJ databases">
        <title>Genomes of Isolates from Cabo Rojo, PR.</title>
        <authorList>
            <person name="Sanchez-Nieves R.L."/>
            <person name="Montalvo-Rodriguez R."/>
        </authorList>
    </citation>
    <scope>NUCLEOTIDE SEQUENCE [LARGE SCALE GENOMIC DNA]</scope>
    <source>
        <strain evidence="6 7">SL3</strain>
    </source>
</reference>
<dbReference type="EC" id="4.1.1.36" evidence="3"/>
<comment type="catalytic activity">
    <reaction evidence="3">
        <text>(R)-4'-phosphopantothenate + L-cysteine + CTP = N-[(R)-4-phosphopantothenoyl]-L-cysteine + CMP + diphosphate + H(+)</text>
        <dbReference type="Rhea" id="RHEA:19397"/>
        <dbReference type="ChEBI" id="CHEBI:10986"/>
        <dbReference type="ChEBI" id="CHEBI:15378"/>
        <dbReference type="ChEBI" id="CHEBI:33019"/>
        <dbReference type="ChEBI" id="CHEBI:35235"/>
        <dbReference type="ChEBI" id="CHEBI:37563"/>
        <dbReference type="ChEBI" id="CHEBI:59458"/>
        <dbReference type="ChEBI" id="CHEBI:60377"/>
        <dbReference type="EC" id="6.3.2.5"/>
    </reaction>
</comment>
<dbReference type="Proteomes" id="UP000037729">
    <property type="component" value="Unassembled WGS sequence"/>
</dbReference>
<keyword evidence="3" id="KW-0511">Multifunctional enzyme</keyword>
<dbReference type="HAMAP" id="MF_02225">
    <property type="entry name" value="CoaBC"/>
    <property type="match status" value="1"/>
</dbReference>
<comment type="caution">
    <text evidence="3">Lacks conserved residue(s) required for the propagation of feature annotation.</text>
</comment>
<comment type="pathway">
    <text evidence="3">Cofactor biosynthesis; coenzyme A biosynthesis.</text>
</comment>
<keyword evidence="3" id="KW-0288">FMN</keyword>
<evidence type="ECO:0000259" key="4">
    <source>
        <dbReference type="Pfam" id="PF02441"/>
    </source>
</evidence>
<feature type="region of interest" description="Phosphopantothenoylcysteine decarboxylase" evidence="3">
    <location>
        <begin position="1"/>
        <end position="183"/>
    </location>
</feature>
<comment type="similarity">
    <text evidence="3">In the N-terminal section; belongs to the HFCD (homo-oligomeric flavin containing Cys decarboxylase) superfamily.</text>
</comment>
<dbReference type="SUPFAM" id="SSF102645">
    <property type="entry name" value="CoaB-like"/>
    <property type="match status" value="1"/>
</dbReference>
<keyword evidence="1 3" id="KW-0210">Decarboxylase</keyword>
<gene>
    <name evidence="3" type="primary">coaBC</name>
    <name evidence="6" type="ORF">AMS69_00530</name>
</gene>
<dbReference type="Pfam" id="PF02441">
    <property type="entry name" value="Flavoprotein"/>
    <property type="match status" value="1"/>
</dbReference>
<comment type="similarity">
    <text evidence="3">In the C-terminal section; belongs to the PPC synthetase family.</text>
</comment>